<feature type="region of interest" description="Disordered" evidence="1">
    <location>
        <begin position="32"/>
        <end position="54"/>
    </location>
</feature>
<dbReference type="Pfam" id="PF09694">
    <property type="entry name" value="Gcw_chp"/>
    <property type="match status" value="1"/>
</dbReference>
<evidence type="ECO:0000313" key="3">
    <source>
        <dbReference type="Proteomes" id="UP000055035"/>
    </source>
</evidence>
<proteinExistence type="predicted"/>
<dbReference type="InterPro" id="IPR010239">
    <property type="entry name" value="CHP02001"/>
</dbReference>
<dbReference type="Proteomes" id="UP000055035">
    <property type="component" value="Unassembled WGS sequence"/>
</dbReference>
<dbReference type="EMBL" id="LNYJ01000011">
    <property type="protein sequence ID" value="KTD17407.1"/>
    <property type="molecule type" value="Genomic_DNA"/>
</dbReference>
<sequence>MTHQVANLGIVILCLRAAVAFSLNEESFANPAKPQVEMRSPSTRAESEPKAHPVQGKGLLDHLVKNTKANISLTSNYLFRGITQTENSAAIQAGLTYTSPFNVYGNIWSSNSKFAGTDIRWEIDPGIGFYKEFSNDFNIDLGLYRYIFPSYNIWNYNEWVGQINFKFLQSNFGYSSNVVNVKRKGIYYDAGINSELPAHFFSIEGLRILALLGRYELPKGFEDITGISYNTYVIALAKPFRQYNVAVFFSNTTEQDFYRHYGGPHWVCTVTVEL</sequence>
<gene>
    <name evidence="2" type="ORF">Ljor_1713</name>
</gene>
<dbReference type="OrthoDB" id="9793561at2"/>
<evidence type="ECO:0000256" key="1">
    <source>
        <dbReference type="SAM" id="MobiDB-lite"/>
    </source>
</evidence>
<reference evidence="2 3" key="1">
    <citation type="submission" date="2015-11" db="EMBL/GenBank/DDBJ databases">
        <title>Genomic analysis of 38 Legionella species identifies large and diverse effector repertoires.</title>
        <authorList>
            <person name="Burstein D."/>
            <person name="Amaro F."/>
            <person name="Zusman T."/>
            <person name="Lifshitz Z."/>
            <person name="Cohen O."/>
            <person name="Gilbert J.A."/>
            <person name="Pupko T."/>
            <person name="Shuman H.A."/>
            <person name="Segal G."/>
        </authorList>
    </citation>
    <scope>NUCLEOTIDE SEQUENCE [LARGE SCALE GENOMIC DNA]</scope>
    <source>
        <strain evidence="2 3">BL-540</strain>
    </source>
</reference>
<comment type="caution">
    <text evidence="2">The sequence shown here is derived from an EMBL/GenBank/DDBJ whole genome shotgun (WGS) entry which is preliminary data.</text>
</comment>
<name>A0A0W0VBD2_9GAMM</name>
<accession>A0A0W0VBD2</accession>
<keyword evidence="3" id="KW-1185">Reference proteome</keyword>
<dbReference type="AlphaFoldDB" id="A0A0W0VBD2"/>
<protein>
    <submittedName>
        <fullName evidence="2">Uncharacterized protein</fullName>
    </submittedName>
</protein>
<dbReference type="PATRIC" id="fig|456.5.peg.1829"/>
<dbReference type="RefSeq" id="WP_058471165.1">
    <property type="nucleotide sequence ID" value="NZ_CAAAIC010000009.1"/>
</dbReference>
<organism evidence="2 3">
    <name type="scientific">Legionella jordanis</name>
    <dbReference type="NCBI Taxonomy" id="456"/>
    <lineage>
        <taxon>Bacteria</taxon>
        <taxon>Pseudomonadati</taxon>
        <taxon>Pseudomonadota</taxon>
        <taxon>Gammaproteobacteria</taxon>
        <taxon>Legionellales</taxon>
        <taxon>Legionellaceae</taxon>
        <taxon>Legionella</taxon>
    </lineage>
</organism>
<dbReference type="NCBIfam" id="TIGR02001">
    <property type="entry name" value="gcw_chp"/>
    <property type="match status" value="1"/>
</dbReference>
<dbReference type="STRING" id="456.Ljor_1713"/>
<evidence type="ECO:0000313" key="2">
    <source>
        <dbReference type="EMBL" id="KTD17407.1"/>
    </source>
</evidence>